<dbReference type="PANTHER" id="PTHR43798">
    <property type="entry name" value="MONOACYLGLYCEROL LIPASE"/>
    <property type="match status" value="1"/>
</dbReference>
<sequence>MEKLTTGVHKFQAPDLELTYTVRGSGPYLVVQAAGWGISSQYLQVGLTPLEDHFTLIYPEPRGSGSSARPENVEMMSTSDMADDVEHLRKYLGQDKIDLLGHSNGGTIALAYAERYPDSVRNLVLVTHWLAGYDDSQVWQQFVNNRKNNPVFAKALKAIELAETQKFQSQDEWFQSLRVRLSFYPADPDQNYATFERAMGVPSWWVYEAQLAADKIKPLDLYAALHTVKARTLCLGCSEDPICSENVSRITAEHIPESQLVVLPQCGHFPWIEKPNEFFTAVTTFLS</sequence>
<proteinExistence type="predicted"/>
<dbReference type="GO" id="GO:0016020">
    <property type="term" value="C:membrane"/>
    <property type="evidence" value="ECO:0007669"/>
    <property type="project" value="TreeGrafter"/>
</dbReference>
<dbReference type="PANTHER" id="PTHR43798:SF33">
    <property type="entry name" value="HYDROLASE, PUTATIVE (AFU_ORTHOLOGUE AFUA_2G14860)-RELATED"/>
    <property type="match status" value="1"/>
</dbReference>
<dbReference type="SUPFAM" id="SSF53474">
    <property type="entry name" value="alpha/beta-Hydrolases"/>
    <property type="match status" value="1"/>
</dbReference>
<evidence type="ECO:0000313" key="2">
    <source>
        <dbReference type="EMBL" id="PTB76565.1"/>
    </source>
</evidence>
<dbReference type="AlphaFoldDB" id="A0A2T4C4U4"/>
<dbReference type="Pfam" id="PF00561">
    <property type="entry name" value="Abhydrolase_1"/>
    <property type="match status" value="1"/>
</dbReference>
<feature type="domain" description="AB hydrolase-1" evidence="1">
    <location>
        <begin position="49"/>
        <end position="275"/>
    </location>
</feature>
<dbReference type="OrthoDB" id="10249433at2759"/>
<dbReference type="PRINTS" id="PR00111">
    <property type="entry name" value="ABHYDROLASE"/>
</dbReference>
<name>A0A2T4C4U4_TRILO</name>
<evidence type="ECO:0000313" key="3">
    <source>
        <dbReference type="Proteomes" id="UP000240760"/>
    </source>
</evidence>
<accession>A0A2T4C4U4</accession>
<dbReference type="InterPro" id="IPR029058">
    <property type="entry name" value="AB_hydrolase_fold"/>
</dbReference>
<dbReference type="InterPro" id="IPR050266">
    <property type="entry name" value="AB_hydrolase_sf"/>
</dbReference>
<dbReference type="Proteomes" id="UP000240760">
    <property type="component" value="Unassembled WGS sequence"/>
</dbReference>
<protein>
    <submittedName>
        <fullName evidence="2">Alpha/beta-hydrolase</fullName>
    </submittedName>
</protein>
<dbReference type="EMBL" id="KZ679132">
    <property type="protein sequence ID" value="PTB76565.1"/>
    <property type="molecule type" value="Genomic_DNA"/>
</dbReference>
<evidence type="ECO:0000259" key="1">
    <source>
        <dbReference type="Pfam" id="PF00561"/>
    </source>
</evidence>
<gene>
    <name evidence="2" type="ORF">M440DRAFT_1431211</name>
</gene>
<dbReference type="Gene3D" id="3.40.50.1820">
    <property type="entry name" value="alpha/beta hydrolase"/>
    <property type="match status" value="1"/>
</dbReference>
<keyword evidence="3" id="KW-1185">Reference proteome</keyword>
<organism evidence="2 3">
    <name type="scientific">Trichoderma longibrachiatum ATCC 18648</name>
    <dbReference type="NCBI Taxonomy" id="983965"/>
    <lineage>
        <taxon>Eukaryota</taxon>
        <taxon>Fungi</taxon>
        <taxon>Dikarya</taxon>
        <taxon>Ascomycota</taxon>
        <taxon>Pezizomycotina</taxon>
        <taxon>Sordariomycetes</taxon>
        <taxon>Hypocreomycetidae</taxon>
        <taxon>Hypocreales</taxon>
        <taxon>Hypocreaceae</taxon>
        <taxon>Trichoderma</taxon>
    </lineage>
</organism>
<dbReference type="GO" id="GO:0016787">
    <property type="term" value="F:hydrolase activity"/>
    <property type="evidence" value="ECO:0007669"/>
    <property type="project" value="UniProtKB-KW"/>
</dbReference>
<reference evidence="2 3" key="1">
    <citation type="submission" date="2016-07" db="EMBL/GenBank/DDBJ databases">
        <title>Multiple horizontal gene transfer events from other fungi enriched the ability of initially mycotrophic Trichoderma (Ascomycota) to feed on dead plant biomass.</title>
        <authorList>
            <consortium name="DOE Joint Genome Institute"/>
            <person name="Aerts A."/>
            <person name="Atanasova L."/>
            <person name="Chenthamara K."/>
            <person name="Zhang J."/>
            <person name="Grujic M."/>
            <person name="Henrissat B."/>
            <person name="Kuo A."/>
            <person name="Salamov A."/>
            <person name="Lipzen A."/>
            <person name="Labutti K."/>
            <person name="Barry K."/>
            <person name="Miao Y."/>
            <person name="Rahimi M.J."/>
            <person name="Shen Q."/>
            <person name="Grigoriev I.V."/>
            <person name="Kubicek C.P."/>
            <person name="Druzhinina I.S."/>
        </authorList>
    </citation>
    <scope>NUCLEOTIDE SEQUENCE [LARGE SCALE GENOMIC DNA]</scope>
    <source>
        <strain evidence="2 3">ATCC 18648</strain>
    </source>
</reference>
<dbReference type="InterPro" id="IPR000073">
    <property type="entry name" value="AB_hydrolase_1"/>
</dbReference>
<dbReference type="STRING" id="983965.A0A2T4C4U4"/>
<keyword evidence="2" id="KW-0378">Hydrolase</keyword>